<gene>
    <name evidence="2" type="ordered locus">Aeqsu_2760</name>
</gene>
<dbReference type="KEGG" id="asl:Aeqsu_2760"/>
<organism evidence="2 3">
    <name type="scientific">Aequorivita sublithincola (strain DSM 14238 / LMG 21431 / ACAM 643 / 9-3)</name>
    <dbReference type="NCBI Taxonomy" id="746697"/>
    <lineage>
        <taxon>Bacteria</taxon>
        <taxon>Pseudomonadati</taxon>
        <taxon>Bacteroidota</taxon>
        <taxon>Flavobacteriia</taxon>
        <taxon>Flavobacteriales</taxon>
        <taxon>Flavobacteriaceae</taxon>
        <taxon>Aequorivita</taxon>
    </lineage>
</organism>
<dbReference type="STRING" id="746697.Aeqsu_2760"/>
<accession>I3YYZ2</accession>
<sequence length="505" mass="58062">MALIPGYEYDIFISYVHADNESETFEEDGWIDQFYKYLDTKLNKHSRNIKIWWDSNNLDRSEVFDNSIAEAIDKSAIMICLYSRLYPQSDYCKKELDHFYEKVSKEKVGMTVGNRSRIIPVFMSNIPHTDWLDKLSGTSGFPFHDNDDYGDPLKNTSPEFGDQMIQLRNALVRIFDDFSKETASLVELAPLPLAEEEDKKFTIFMSEVTDAFLDRRDGIIADLTGKGYKIINGDSSISDAEVHYKQTKDAMVKAQFAVHILGKFPGRKIPGETDARYIQKQTEIALESEIPQLVWVSRDLDFNTIENKEYQDFLKSLEDATLTSKKYEFVRGNEGELAKLIDDYSTQIQELQSQKNAEHQTIKGAPIKVLLDTHTDDFKQAFNLKKILNDYNVDLIFNPEDGDPQENIKSLYANIGEAKKFIFLYGNETHKDWVDIRVKNTLKKLMDFDRYGQDIFIYAAPPEKALDSIKVAQNPMVKIVDNSHSADLNGELLEAFLKDLKADKL</sequence>
<dbReference type="SUPFAM" id="SSF52200">
    <property type="entry name" value="Toll/Interleukin receptor TIR domain"/>
    <property type="match status" value="1"/>
</dbReference>
<dbReference type="RefSeq" id="WP_014783459.1">
    <property type="nucleotide sequence ID" value="NC_018013.1"/>
</dbReference>
<dbReference type="HOGENOM" id="CLU_539300_0_0_10"/>
<dbReference type="InterPro" id="IPR000157">
    <property type="entry name" value="TIR_dom"/>
</dbReference>
<dbReference type="EMBL" id="CP003280">
    <property type="protein sequence ID" value="AFL82210.1"/>
    <property type="molecule type" value="Genomic_DNA"/>
</dbReference>
<dbReference type="InterPro" id="IPR035897">
    <property type="entry name" value="Toll_tir_struct_dom_sf"/>
</dbReference>
<protein>
    <submittedName>
        <fullName evidence="2">TIR domain-containing protein</fullName>
    </submittedName>
</protein>
<evidence type="ECO:0000259" key="1">
    <source>
        <dbReference type="PROSITE" id="PS50104"/>
    </source>
</evidence>
<dbReference type="Gene3D" id="3.40.50.10140">
    <property type="entry name" value="Toll/interleukin-1 receptor homology (TIR) domain"/>
    <property type="match status" value="1"/>
</dbReference>
<proteinExistence type="predicted"/>
<dbReference type="AlphaFoldDB" id="I3YYZ2"/>
<dbReference type="PROSITE" id="PS50104">
    <property type="entry name" value="TIR"/>
    <property type="match status" value="1"/>
</dbReference>
<dbReference type="OrthoDB" id="783026at2"/>
<evidence type="ECO:0000313" key="2">
    <source>
        <dbReference type="EMBL" id="AFL82210.1"/>
    </source>
</evidence>
<dbReference type="Proteomes" id="UP000006049">
    <property type="component" value="Chromosome"/>
</dbReference>
<dbReference type="eggNOG" id="ENOG5032NXS">
    <property type="taxonomic scope" value="Bacteria"/>
</dbReference>
<name>I3YYZ2_AEQSU</name>
<dbReference type="SMART" id="SM00255">
    <property type="entry name" value="TIR"/>
    <property type="match status" value="1"/>
</dbReference>
<dbReference type="Pfam" id="PF13676">
    <property type="entry name" value="TIR_2"/>
    <property type="match status" value="1"/>
</dbReference>
<feature type="domain" description="TIR" evidence="1">
    <location>
        <begin position="7"/>
        <end position="165"/>
    </location>
</feature>
<dbReference type="PATRIC" id="fig|746697.3.peg.2815"/>
<evidence type="ECO:0000313" key="3">
    <source>
        <dbReference type="Proteomes" id="UP000006049"/>
    </source>
</evidence>
<keyword evidence="3" id="KW-1185">Reference proteome</keyword>
<reference evidence="2 3" key="1">
    <citation type="submission" date="2012-06" db="EMBL/GenBank/DDBJ databases">
        <title>The complete genome of Aequorivita sublithincola DSM 14238.</title>
        <authorList>
            <consortium name="US DOE Joint Genome Institute (JGI-PGF)"/>
            <person name="Lucas S."/>
            <person name="Copeland A."/>
            <person name="Lapidus A."/>
            <person name="Goodwin L."/>
            <person name="Pitluck S."/>
            <person name="Peters L."/>
            <person name="Munk A.C.C."/>
            <person name="Kyrpides N."/>
            <person name="Mavromatis K."/>
            <person name="Pagani I."/>
            <person name="Ivanova N."/>
            <person name="Ovchinnikova G."/>
            <person name="Zeytun A."/>
            <person name="Detter J.C."/>
            <person name="Han C."/>
            <person name="Land M."/>
            <person name="Hauser L."/>
            <person name="Markowitz V."/>
            <person name="Cheng J.-F."/>
            <person name="Hugenholtz P."/>
            <person name="Woyke T."/>
            <person name="Wu D."/>
            <person name="Tindall B."/>
            <person name="Faehnrich R."/>
            <person name="Brambilla E."/>
            <person name="Klenk H.-P."/>
            <person name="Eisen J.A."/>
        </authorList>
    </citation>
    <scope>NUCLEOTIDE SEQUENCE [LARGE SCALE GENOMIC DNA]</scope>
    <source>
        <strain evidence="3">DSM 14238 / LMG 21431 / ACAM 643 / 9-3</strain>
    </source>
</reference>
<dbReference type="GO" id="GO:0007165">
    <property type="term" value="P:signal transduction"/>
    <property type="evidence" value="ECO:0007669"/>
    <property type="project" value="InterPro"/>
</dbReference>